<dbReference type="PANTHER" id="PTHR11629">
    <property type="entry name" value="VACUOLAR PROTON ATPASES"/>
    <property type="match status" value="1"/>
</dbReference>
<dbReference type="AlphaFoldDB" id="A0A336KL07"/>
<dbReference type="GO" id="GO:0046961">
    <property type="term" value="F:proton-transporting ATPase activity, rotational mechanism"/>
    <property type="evidence" value="ECO:0007669"/>
    <property type="project" value="InterPro"/>
</dbReference>
<dbReference type="InterPro" id="IPR002490">
    <property type="entry name" value="V-ATPase_116kDa_su"/>
</dbReference>
<dbReference type="GO" id="GO:0051117">
    <property type="term" value="F:ATPase binding"/>
    <property type="evidence" value="ECO:0007669"/>
    <property type="project" value="TreeGrafter"/>
</dbReference>
<evidence type="ECO:0000256" key="9">
    <source>
        <dbReference type="RuleBase" id="RU361189"/>
    </source>
</evidence>
<sequence length="800" mass="92203">MGSIFRSEPMSLCQLYIQPEAAYLSLSELGELGVVQFRDLNSESNALQRRFIIEVRQCDEMERKLNYIQNELEKSSIDIPAFNDVNPRAPMPREMIDLEAQIERDEEEIKELSANATQLEQSYLEYTEFIHALEKSKDSFDHSHLEGLDEPIEGPLDFVVGVMNRERFLSFERMLWRISRGNIFVRQSEIEEPFKDPKTKRPVYKVVFVLFFQGEQLKSRVKKICLGYHATLYPVPHETKEWNEAYNGVKVRLADLEHVLNQTKDQRDIILHNIARNLIKWRIMVKKMKAIYHTLNYFNMDLTNKCMIGECWIATNDIPKVQDALIKVSSTSNSEVKSFLQTTLNTTETPPTFMRTNKFTRGFQNLIDSYGHASYQEVNPALYTLITFPFLFGIMFGDVGHGLIILLFGGWMCLYETKLSKWKAGEIFDIFFGGRYIILLMGLFGMYAGFIYNDLFSKSMNIFGSEWYPLRNLSVVANGGEYQLDPINETTSNAYPLGLDPVWQVSTNKIIFHNTIKMKLSIIIGVAHMLFGVCMSIPNHIHLKRKMNIILEFVPQFLFLLCLFGYMVFMIFFKWSIYGPKMNDIQKGTSCAPSILIYFIDMILQRKTVTTIDGCIEPYMFNDQKMIQQILVLVAVICIPWLLLGKILYVWYLNKTGVKDHNYGHPGEPMGEVVIYQIIHTIEYMLNCISHTASYLRLWALSLAHSQLSDVAWGQLFKIALTAGFPTLGPQAVMIFILFGAWAGITVAILVTMEGLSAFLHCLRLHWVEFMSKFYDGKGYPFEPFSFDSLDSNSDETPSK</sequence>
<dbReference type="EMBL" id="UFQS01000635">
    <property type="protein sequence ID" value="SSX05614.1"/>
    <property type="molecule type" value="Genomic_DNA"/>
</dbReference>
<keyword evidence="4 9" id="KW-0812">Transmembrane</keyword>
<feature type="transmembrane region" description="Helical" evidence="9">
    <location>
        <begin position="427"/>
        <end position="452"/>
    </location>
</feature>
<dbReference type="GO" id="GO:0007035">
    <property type="term" value="P:vacuolar acidification"/>
    <property type="evidence" value="ECO:0007669"/>
    <property type="project" value="TreeGrafter"/>
</dbReference>
<feature type="transmembrane region" description="Helical" evidence="9">
    <location>
        <begin position="549"/>
        <end position="573"/>
    </location>
</feature>
<evidence type="ECO:0000256" key="8">
    <source>
        <dbReference type="ARBA" id="ARBA00023136"/>
    </source>
</evidence>
<dbReference type="InterPro" id="IPR026028">
    <property type="entry name" value="V-type_ATPase_116kDa_su_euka"/>
</dbReference>
<dbReference type="GO" id="GO:0000220">
    <property type="term" value="C:vacuolar proton-transporting V-type ATPase, V0 domain"/>
    <property type="evidence" value="ECO:0007669"/>
    <property type="project" value="InterPro"/>
</dbReference>
<keyword evidence="8 9" id="KW-0472">Membrane</keyword>
<organism evidence="11">
    <name type="scientific">Culicoides sonorensis</name>
    <name type="common">Biting midge</name>
    <dbReference type="NCBI Taxonomy" id="179676"/>
    <lineage>
        <taxon>Eukaryota</taxon>
        <taxon>Metazoa</taxon>
        <taxon>Ecdysozoa</taxon>
        <taxon>Arthropoda</taxon>
        <taxon>Hexapoda</taxon>
        <taxon>Insecta</taxon>
        <taxon>Pterygota</taxon>
        <taxon>Neoptera</taxon>
        <taxon>Endopterygota</taxon>
        <taxon>Diptera</taxon>
        <taxon>Nematocera</taxon>
        <taxon>Chironomoidea</taxon>
        <taxon>Ceratopogonidae</taxon>
        <taxon>Ceratopogoninae</taxon>
        <taxon>Culicoides</taxon>
        <taxon>Monoculicoides</taxon>
    </lineage>
</organism>
<feature type="transmembrane region" description="Helical" evidence="9">
    <location>
        <begin position="732"/>
        <end position="751"/>
    </location>
</feature>
<feature type="transmembrane region" description="Helical" evidence="9">
    <location>
        <begin position="630"/>
        <end position="652"/>
    </location>
</feature>
<keyword evidence="3 9" id="KW-0813">Transport</keyword>
<feature type="coiled-coil region" evidence="10">
    <location>
        <begin position="58"/>
        <end position="122"/>
    </location>
</feature>
<dbReference type="GO" id="GO:0005886">
    <property type="term" value="C:plasma membrane"/>
    <property type="evidence" value="ECO:0007669"/>
    <property type="project" value="TreeGrafter"/>
</dbReference>
<name>A0A336KL07_CULSO</name>
<evidence type="ECO:0000256" key="3">
    <source>
        <dbReference type="ARBA" id="ARBA00022448"/>
    </source>
</evidence>
<reference evidence="12" key="2">
    <citation type="submission" date="2018-07" db="EMBL/GenBank/DDBJ databases">
        <authorList>
            <person name="Quirk P.G."/>
            <person name="Krulwich T.A."/>
        </authorList>
    </citation>
    <scope>NUCLEOTIDE SEQUENCE</scope>
</reference>
<feature type="transmembrane region" description="Helical" evidence="9">
    <location>
        <begin position="390"/>
        <end position="415"/>
    </location>
</feature>
<evidence type="ECO:0000256" key="1">
    <source>
        <dbReference type="ARBA" id="ARBA00004141"/>
    </source>
</evidence>
<gene>
    <name evidence="11" type="primary">CSON012946</name>
</gene>
<comment type="function">
    <text evidence="9">Essential component of the vacuolar proton pump (V-ATPase), a multimeric enzyme that catalyzes the translocation of protons across the membranes. Required for assembly and activity of the V-ATPase.</text>
</comment>
<keyword evidence="5 9" id="KW-0375">Hydrogen ion transport</keyword>
<evidence type="ECO:0000256" key="6">
    <source>
        <dbReference type="ARBA" id="ARBA00022989"/>
    </source>
</evidence>
<dbReference type="PANTHER" id="PTHR11629:SF61">
    <property type="entry name" value="V-TYPE PROTON ATPASE SUBUNIT A"/>
    <property type="match status" value="1"/>
</dbReference>
<proteinExistence type="inferred from homology"/>
<evidence type="ECO:0000256" key="10">
    <source>
        <dbReference type="SAM" id="Coils"/>
    </source>
</evidence>
<protein>
    <recommendedName>
        <fullName evidence="9">V-type proton ATPase subunit a</fullName>
    </recommendedName>
</protein>
<keyword evidence="7 9" id="KW-0406">Ion transport</keyword>
<evidence type="ECO:0000256" key="5">
    <source>
        <dbReference type="ARBA" id="ARBA00022781"/>
    </source>
</evidence>
<evidence type="ECO:0000313" key="12">
    <source>
        <dbReference type="EMBL" id="SSX25973.1"/>
    </source>
</evidence>
<dbReference type="VEuPathDB" id="VectorBase:CSON012946"/>
<keyword evidence="10" id="KW-0175">Coiled coil</keyword>
<feature type="transmembrane region" description="Helical" evidence="9">
    <location>
        <begin position="518"/>
        <end position="537"/>
    </location>
</feature>
<reference evidence="11" key="1">
    <citation type="submission" date="2018-04" db="EMBL/GenBank/DDBJ databases">
        <authorList>
            <person name="Go L.Y."/>
            <person name="Mitchell J.A."/>
        </authorList>
    </citation>
    <scope>NUCLEOTIDE SEQUENCE</scope>
    <source>
        <tissue evidence="11">Whole organism</tissue>
    </source>
</reference>
<dbReference type="Pfam" id="PF01496">
    <property type="entry name" value="V_ATPase_I"/>
    <property type="match status" value="1"/>
</dbReference>
<accession>A0A336KL07</accession>
<comment type="similarity">
    <text evidence="2 9">Belongs to the V-ATPase 116 kDa subunit family.</text>
</comment>
<evidence type="ECO:0000256" key="4">
    <source>
        <dbReference type="ARBA" id="ARBA00022692"/>
    </source>
</evidence>
<dbReference type="OMA" id="YHILNYF"/>
<dbReference type="EMBL" id="UFQT01000635">
    <property type="protein sequence ID" value="SSX25973.1"/>
    <property type="molecule type" value="Genomic_DNA"/>
</dbReference>
<evidence type="ECO:0000256" key="7">
    <source>
        <dbReference type="ARBA" id="ARBA00023065"/>
    </source>
</evidence>
<keyword evidence="6 9" id="KW-1133">Transmembrane helix</keyword>
<evidence type="ECO:0000313" key="11">
    <source>
        <dbReference type="EMBL" id="SSX05614.1"/>
    </source>
</evidence>
<comment type="subcellular location">
    <subcellularLocation>
        <location evidence="1">Membrane</location>
        <topology evidence="1">Multi-pass membrane protein</topology>
    </subcellularLocation>
</comment>
<evidence type="ECO:0000256" key="2">
    <source>
        <dbReference type="ARBA" id="ARBA00009904"/>
    </source>
</evidence>
<dbReference type="PIRSF" id="PIRSF001293">
    <property type="entry name" value="ATP6V0A1"/>
    <property type="match status" value="1"/>
</dbReference>